<dbReference type="EMBL" id="EQ962658">
    <property type="protein sequence ID" value="EED14513.1"/>
    <property type="molecule type" value="Genomic_DNA"/>
</dbReference>
<keyword evidence="3" id="KW-1185">Reference proteome</keyword>
<evidence type="ECO:0000256" key="1">
    <source>
        <dbReference type="SAM" id="MobiDB-lite"/>
    </source>
</evidence>
<feature type="region of interest" description="Disordered" evidence="1">
    <location>
        <begin position="195"/>
        <end position="229"/>
    </location>
</feature>
<sequence length="229" mass="25697">MSSPSGSANGEGSRDGRTESRLPTWDDARASAYFNFDFMNPKSLKGVFLLGLGYSVAASGWSSFQAYRGRRLDQEEERRAEEAREREEETRRRQAEFLRQLHEDLGIDAEAGITQQEITTARDEINYVDEAMNIVVTGNLNAGKSSLINALRNSTLLKQSRELNSCRQLLLTSFAFTYRNCGLCLISLADTTTGQRKRSHNSSNTTLSKRHNQENSVSASNTWLCRKSP</sequence>
<dbReference type="RefSeq" id="XP_002486751.1">
    <property type="nucleotide sequence ID" value="XM_002486706.1"/>
</dbReference>
<feature type="region of interest" description="Disordered" evidence="1">
    <location>
        <begin position="1"/>
        <end position="22"/>
    </location>
</feature>
<feature type="region of interest" description="Disordered" evidence="1">
    <location>
        <begin position="72"/>
        <end position="91"/>
    </location>
</feature>
<feature type="compositionally biased region" description="Polar residues" evidence="1">
    <location>
        <begin position="214"/>
        <end position="223"/>
    </location>
</feature>
<proteinExistence type="predicted"/>
<dbReference type="InParanoid" id="B8MN64"/>
<organism evidence="2 3">
    <name type="scientific">Talaromyces stipitatus (strain ATCC 10500 / CBS 375.48 / QM 6759 / NRRL 1006)</name>
    <name type="common">Penicillium stipitatum</name>
    <dbReference type="NCBI Taxonomy" id="441959"/>
    <lineage>
        <taxon>Eukaryota</taxon>
        <taxon>Fungi</taxon>
        <taxon>Dikarya</taxon>
        <taxon>Ascomycota</taxon>
        <taxon>Pezizomycotina</taxon>
        <taxon>Eurotiomycetes</taxon>
        <taxon>Eurotiomycetidae</taxon>
        <taxon>Eurotiales</taxon>
        <taxon>Trichocomaceae</taxon>
        <taxon>Talaromyces</taxon>
        <taxon>Talaromyces sect. Talaromyces</taxon>
    </lineage>
</organism>
<evidence type="ECO:0000313" key="3">
    <source>
        <dbReference type="Proteomes" id="UP000001745"/>
    </source>
</evidence>
<dbReference type="InterPro" id="IPR027417">
    <property type="entry name" value="P-loop_NTPase"/>
</dbReference>
<dbReference type="OrthoDB" id="422720at2759"/>
<evidence type="ECO:0000313" key="2">
    <source>
        <dbReference type="EMBL" id="EED14513.1"/>
    </source>
</evidence>
<dbReference type="AlphaFoldDB" id="B8MN64"/>
<dbReference type="HOGENOM" id="CLU_1210493_0_0_1"/>
<protein>
    <submittedName>
        <fullName evidence="2">Uncharacterized protein</fullName>
    </submittedName>
</protein>
<feature type="compositionally biased region" description="Polar residues" evidence="1">
    <location>
        <begin position="1"/>
        <end position="10"/>
    </location>
</feature>
<name>B8MN64_TALSN</name>
<dbReference type="Proteomes" id="UP000001745">
    <property type="component" value="Unassembled WGS sequence"/>
</dbReference>
<gene>
    <name evidence="2" type="ORF">TSTA_107200</name>
</gene>
<dbReference type="Gene3D" id="3.40.50.300">
    <property type="entry name" value="P-loop containing nucleotide triphosphate hydrolases"/>
    <property type="match status" value="1"/>
</dbReference>
<dbReference type="SUPFAM" id="SSF52540">
    <property type="entry name" value="P-loop containing nucleoside triphosphate hydrolases"/>
    <property type="match status" value="1"/>
</dbReference>
<dbReference type="GeneID" id="8103620"/>
<feature type="compositionally biased region" description="Basic and acidic residues" evidence="1">
    <location>
        <begin position="12"/>
        <end position="22"/>
    </location>
</feature>
<reference evidence="3" key="1">
    <citation type="journal article" date="2015" name="Genome Announc.">
        <title>Genome sequence of the AIDS-associated pathogen Penicillium marneffei (ATCC18224) and its near taxonomic relative Talaromyces stipitatus (ATCC10500).</title>
        <authorList>
            <person name="Nierman W.C."/>
            <person name="Fedorova-Abrams N.D."/>
            <person name="Andrianopoulos A."/>
        </authorList>
    </citation>
    <scope>NUCLEOTIDE SEQUENCE [LARGE SCALE GENOMIC DNA]</scope>
    <source>
        <strain evidence="3">ATCC 10500 / CBS 375.48 / QM 6759 / NRRL 1006</strain>
    </source>
</reference>
<dbReference type="VEuPathDB" id="FungiDB:TSTA_107200"/>
<accession>B8MN64</accession>